<evidence type="ECO:0000313" key="12">
    <source>
        <dbReference type="EMBL" id="CAF4507931.1"/>
    </source>
</evidence>
<dbReference type="Proteomes" id="UP000663872">
    <property type="component" value="Unassembled WGS sequence"/>
</dbReference>
<keyword evidence="2" id="KW-1133">Transmembrane helix</keyword>
<dbReference type="Proteomes" id="UP000663873">
    <property type="component" value="Unassembled WGS sequence"/>
</dbReference>
<feature type="compositionally biased region" description="Polar residues" evidence="1">
    <location>
        <begin position="1"/>
        <end position="12"/>
    </location>
</feature>
<proteinExistence type="predicted"/>
<evidence type="ECO:0000313" key="5">
    <source>
        <dbReference type="EMBL" id="CAF3417215.1"/>
    </source>
</evidence>
<evidence type="ECO:0000256" key="2">
    <source>
        <dbReference type="SAM" id="Phobius"/>
    </source>
</evidence>
<evidence type="ECO:0000313" key="11">
    <source>
        <dbReference type="EMBL" id="CAF4478131.1"/>
    </source>
</evidence>
<dbReference type="EMBL" id="CAJOBR010000187">
    <property type="protein sequence ID" value="CAF4478131.1"/>
    <property type="molecule type" value="Genomic_DNA"/>
</dbReference>
<dbReference type="Proteomes" id="UP000663833">
    <property type="component" value="Unassembled WGS sequence"/>
</dbReference>
<dbReference type="EMBL" id="CAJOBS010000149">
    <property type="protein sequence ID" value="CAF4507931.1"/>
    <property type="molecule type" value="Genomic_DNA"/>
</dbReference>
<dbReference type="Proteomes" id="UP000663869">
    <property type="component" value="Unassembled WGS sequence"/>
</dbReference>
<dbReference type="AlphaFoldDB" id="A0A820FHS8"/>
<organism evidence="10 13">
    <name type="scientific">Rotaria socialis</name>
    <dbReference type="NCBI Taxonomy" id="392032"/>
    <lineage>
        <taxon>Eukaryota</taxon>
        <taxon>Metazoa</taxon>
        <taxon>Spiralia</taxon>
        <taxon>Gnathifera</taxon>
        <taxon>Rotifera</taxon>
        <taxon>Eurotatoria</taxon>
        <taxon>Bdelloidea</taxon>
        <taxon>Philodinida</taxon>
        <taxon>Philodinidae</taxon>
        <taxon>Rotaria</taxon>
    </lineage>
</organism>
<dbReference type="EMBL" id="CAJOBP010000701">
    <property type="protein sequence ID" value="CAF4211057.1"/>
    <property type="molecule type" value="Genomic_DNA"/>
</dbReference>
<dbReference type="EMBL" id="CAJNYT010001266">
    <property type="protein sequence ID" value="CAF3401897.1"/>
    <property type="molecule type" value="Genomic_DNA"/>
</dbReference>
<dbReference type="EMBL" id="CAJOBO010000225">
    <property type="protein sequence ID" value="CAF4167288.1"/>
    <property type="molecule type" value="Genomic_DNA"/>
</dbReference>
<dbReference type="OrthoDB" id="10047523at2759"/>
<protein>
    <submittedName>
        <fullName evidence="10">Uncharacterized protein</fullName>
    </submittedName>
</protein>
<feature type="region of interest" description="Disordered" evidence="1">
    <location>
        <begin position="1"/>
        <end position="20"/>
    </location>
</feature>
<evidence type="ECO:0000256" key="1">
    <source>
        <dbReference type="SAM" id="MobiDB-lite"/>
    </source>
</evidence>
<keyword evidence="2" id="KW-0812">Transmembrane</keyword>
<dbReference type="EMBL" id="CAJOBQ010000114">
    <property type="protein sequence ID" value="CAF4261208.1"/>
    <property type="molecule type" value="Genomic_DNA"/>
</dbReference>
<gene>
    <name evidence="6" type="ORF">FME351_LOCUS21627</name>
    <name evidence="4" type="ORF">GRG538_LOCUS10091</name>
    <name evidence="8" type="ORF">HFQ381_LOCUS5368</name>
    <name evidence="7" type="ORF">KIK155_LOCUS32601</name>
    <name evidence="3" type="ORF">LUA448_LOCUS13435</name>
    <name evidence="11" type="ORF">QYT958_LOCUS2800</name>
    <name evidence="5" type="ORF">TIS948_LOCUS29134</name>
    <name evidence="12" type="ORF">TOA249_LOCUS4012</name>
    <name evidence="10" type="ORF">TSG867_LOCUS3717</name>
    <name evidence="9" type="ORF">UJA718_LOCUS7144</name>
</gene>
<keyword evidence="2" id="KW-0472">Membrane</keyword>
<sequence>MERLNNTLTMNESKNDQDTIDVNNAFIESPTKQDDRPVIRRTSRDLSRKKLAAFVSTAIAIGVIILVIIIPILGLRKSG</sequence>
<dbReference type="EMBL" id="CAJNYD010001621">
    <property type="protein sequence ID" value="CAF3355211.1"/>
    <property type="molecule type" value="Genomic_DNA"/>
</dbReference>
<dbReference type="Proteomes" id="UP000663862">
    <property type="component" value="Unassembled WGS sequence"/>
</dbReference>
<evidence type="ECO:0000313" key="3">
    <source>
        <dbReference type="EMBL" id="CAF3355211.1"/>
    </source>
</evidence>
<dbReference type="Proteomes" id="UP000663838">
    <property type="component" value="Unassembled WGS sequence"/>
</dbReference>
<evidence type="ECO:0000313" key="13">
    <source>
        <dbReference type="Proteomes" id="UP000663862"/>
    </source>
</evidence>
<name>A0A820FHS8_9BILA</name>
<evidence type="ECO:0000313" key="9">
    <source>
        <dbReference type="EMBL" id="CAF4211057.1"/>
    </source>
</evidence>
<dbReference type="EMBL" id="CAJNXB010005294">
    <property type="protein sequence ID" value="CAF3417215.1"/>
    <property type="molecule type" value="Genomic_DNA"/>
</dbReference>
<feature type="transmembrane region" description="Helical" evidence="2">
    <location>
        <begin position="51"/>
        <end position="73"/>
    </location>
</feature>
<evidence type="ECO:0000313" key="4">
    <source>
        <dbReference type="EMBL" id="CAF3401897.1"/>
    </source>
</evidence>
<accession>A0A820FHS8</accession>
<dbReference type="EMBL" id="CAJNYV010006142">
    <property type="protein sequence ID" value="CAF3804019.1"/>
    <property type="molecule type" value="Genomic_DNA"/>
</dbReference>
<dbReference type="Proteomes" id="UP000663848">
    <property type="component" value="Unassembled WGS sequence"/>
</dbReference>
<evidence type="ECO:0000313" key="14">
    <source>
        <dbReference type="Proteomes" id="UP000663873"/>
    </source>
</evidence>
<dbReference type="Proteomes" id="UP000663851">
    <property type="component" value="Unassembled WGS sequence"/>
</dbReference>
<comment type="caution">
    <text evidence="10">The sequence shown here is derived from an EMBL/GenBank/DDBJ whole genome shotgun (WGS) entry which is preliminary data.</text>
</comment>
<evidence type="ECO:0000313" key="10">
    <source>
        <dbReference type="EMBL" id="CAF4261208.1"/>
    </source>
</evidence>
<dbReference type="Proteomes" id="UP000663865">
    <property type="component" value="Unassembled WGS sequence"/>
</dbReference>
<dbReference type="EMBL" id="CAJNYU010002713">
    <property type="protein sequence ID" value="CAF3594526.1"/>
    <property type="molecule type" value="Genomic_DNA"/>
</dbReference>
<evidence type="ECO:0000313" key="8">
    <source>
        <dbReference type="EMBL" id="CAF4167288.1"/>
    </source>
</evidence>
<evidence type="ECO:0000313" key="7">
    <source>
        <dbReference type="EMBL" id="CAF3804019.1"/>
    </source>
</evidence>
<evidence type="ECO:0000313" key="6">
    <source>
        <dbReference type="EMBL" id="CAF3594526.1"/>
    </source>
</evidence>
<keyword evidence="14" id="KW-1185">Reference proteome</keyword>
<reference evidence="10" key="1">
    <citation type="submission" date="2021-02" db="EMBL/GenBank/DDBJ databases">
        <authorList>
            <person name="Nowell W R."/>
        </authorList>
    </citation>
    <scope>NUCLEOTIDE SEQUENCE</scope>
</reference>
<dbReference type="Proteomes" id="UP000663825">
    <property type="component" value="Unassembled WGS sequence"/>
</dbReference>